<dbReference type="InterPro" id="IPR036388">
    <property type="entry name" value="WH-like_DNA-bd_sf"/>
</dbReference>
<dbReference type="STRING" id="870242.cpu_24930"/>
<evidence type="ECO:0000259" key="4">
    <source>
        <dbReference type="Pfam" id="PF02579"/>
    </source>
</evidence>
<evidence type="ECO:0000256" key="3">
    <source>
        <dbReference type="SAM" id="MobiDB-lite"/>
    </source>
</evidence>
<reference evidence="6" key="1">
    <citation type="submission" date="2016-12" db="EMBL/GenBank/DDBJ databases">
        <title>Draft Genome Sequences od Carboxydothermus pertinax and islandicus, Hydrogenogenic Carboxydotrophic Bacteria.</title>
        <authorList>
            <person name="Fukuyama Y."/>
            <person name="Ohmae K."/>
            <person name="Yoneda Y."/>
            <person name="Yoshida T."/>
            <person name="Sako Y."/>
        </authorList>
    </citation>
    <scope>NUCLEOTIDE SEQUENCE [LARGE SCALE GENOMIC DNA]</scope>
    <source>
        <strain evidence="6">Ug1</strain>
    </source>
</reference>
<sequence length="230" mass="25427">MPRPPKCRQVGYLSPVKYFKPAGIPKSELLEITLTQEEMEAVRLKDLLGLEQIEASEKMGVSRPTFHRILKTAREKIARALILGYVLKIEGGSFTYKNPGEEKNMKIAVASVTGQDVSAHFGSAPKFIIFTVEEGKIVSSEVLENTFHGSHHHHHDHHHHEHGHGHGGSHARIIKAFDGVSVVISGGMGWRMQEDLKAHGITPVLTPEKDAQKAVEKYLEGSLDTFEGSC</sequence>
<evidence type="ECO:0000313" key="5">
    <source>
        <dbReference type="EMBL" id="GAV23983.1"/>
    </source>
</evidence>
<dbReference type="InterPro" id="IPR003731">
    <property type="entry name" value="Di-Nase_FeMo-co_biosynth"/>
</dbReference>
<dbReference type="Gene3D" id="1.10.10.10">
    <property type="entry name" value="Winged helix-like DNA-binding domain superfamily/Winged helix DNA-binding domain"/>
    <property type="match status" value="1"/>
</dbReference>
<proteinExistence type="inferred from homology"/>
<gene>
    <name evidence="5" type="ORF">cpu_24930</name>
</gene>
<feature type="domain" description="Dinitrogenase iron-molybdenum cofactor biosynthesis" evidence="4">
    <location>
        <begin position="114"/>
        <end position="219"/>
    </location>
</feature>
<dbReference type="Proteomes" id="UP000187485">
    <property type="component" value="Unassembled WGS sequence"/>
</dbReference>
<dbReference type="PANTHER" id="PTHR37478">
    <property type="match status" value="1"/>
</dbReference>
<organism evidence="5 6">
    <name type="scientific">Carboxydothermus pertinax</name>
    <dbReference type="NCBI Taxonomy" id="870242"/>
    <lineage>
        <taxon>Bacteria</taxon>
        <taxon>Bacillati</taxon>
        <taxon>Bacillota</taxon>
        <taxon>Clostridia</taxon>
        <taxon>Thermoanaerobacterales</taxon>
        <taxon>Thermoanaerobacteraceae</taxon>
        <taxon>Carboxydothermus</taxon>
    </lineage>
</organism>
<dbReference type="CDD" id="cd00562">
    <property type="entry name" value="NifX_NifB"/>
    <property type="match status" value="1"/>
</dbReference>
<feature type="region of interest" description="Disordered" evidence="3">
    <location>
        <begin position="149"/>
        <end position="169"/>
    </location>
</feature>
<dbReference type="RefSeq" id="WP_075860379.1">
    <property type="nucleotide sequence ID" value="NZ_BDJK01000066.1"/>
</dbReference>
<keyword evidence="6" id="KW-1185">Reference proteome</keyword>
<dbReference type="HAMAP" id="MF_00674">
    <property type="entry name" value="UPF0251"/>
    <property type="match status" value="1"/>
</dbReference>
<evidence type="ECO:0000256" key="2">
    <source>
        <dbReference type="HAMAP-Rule" id="MF_00674"/>
    </source>
</evidence>
<name>A0A1L8CYL1_9THEO</name>
<dbReference type="PANTHER" id="PTHR37478:SF2">
    <property type="entry name" value="UPF0251 PROTEIN TK0562"/>
    <property type="match status" value="1"/>
</dbReference>
<dbReference type="AlphaFoldDB" id="A0A1L8CYL1"/>
<evidence type="ECO:0000256" key="1">
    <source>
        <dbReference type="ARBA" id="ARBA00009350"/>
    </source>
</evidence>
<dbReference type="InterPro" id="IPR002852">
    <property type="entry name" value="UPF0251"/>
</dbReference>
<dbReference type="InterPro" id="IPR036105">
    <property type="entry name" value="DiNase_FeMo-co_biosyn_sf"/>
</dbReference>
<evidence type="ECO:0000313" key="6">
    <source>
        <dbReference type="Proteomes" id="UP000187485"/>
    </source>
</evidence>
<dbReference type="EMBL" id="BDJK01000066">
    <property type="protein sequence ID" value="GAV23983.1"/>
    <property type="molecule type" value="Genomic_DNA"/>
</dbReference>
<dbReference type="Gene3D" id="3.30.420.130">
    <property type="entry name" value="Dinitrogenase iron-molybdenum cofactor biosynthesis domain"/>
    <property type="match status" value="1"/>
</dbReference>
<accession>A0A1L8CYL1</accession>
<dbReference type="OrthoDB" id="280278at2"/>
<dbReference type="Pfam" id="PF02579">
    <property type="entry name" value="Nitro_FeMo-Co"/>
    <property type="match status" value="1"/>
</dbReference>
<protein>
    <recommendedName>
        <fullName evidence="2">UPF0251 protein cpu_24930</fullName>
    </recommendedName>
</protein>
<comment type="caution">
    <text evidence="5">The sequence shown here is derived from an EMBL/GenBank/DDBJ whole genome shotgun (WGS) entry which is preliminary data.</text>
</comment>
<dbReference type="SUPFAM" id="SSF53146">
    <property type="entry name" value="Nitrogenase accessory factor-like"/>
    <property type="match status" value="1"/>
</dbReference>
<comment type="similarity">
    <text evidence="1 2">Belongs to the UPF0251 family.</text>
</comment>
<dbReference type="Pfam" id="PF02001">
    <property type="entry name" value="DUF134"/>
    <property type="match status" value="1"/>
</dbReference>